<evidence type="ECO:0000256" key="2">
    <source>
        <dbReference type="PROSITE-ProRule" id="PRU00335"/>
    </source>
</evidence>
<organism evidence="4 5">
    <name type="scientific">Paracoccus limosus</name>
    <dbReference type="NCBI Taxonomy" id="913252"/>
    <lineage>
        <taxon>Bacteria</taxon>
        <taxon>Pseudomonadati</taxon>
        <taxon>Pseudomonadota</taxon>
        <taxon>Alphaproteobacteria</taxon>
        <taxon>Rhodobacterales</taxon>
        <taxon>Paracoccaceae</taxon>
        <taxon>Paracoccus</taxon>
    </lineage>
</organism>
<dbReference type="SUPFAM" id="SSF46689">
    <property type="entry name" value="Homeodomain-like"/>
    <property type="match status" value="1"/>
</dbReference>
<evidence type="ECO:0000313" key="4">
    <source>
        <dbReference type="EMBL" id="MTH36232.1"/>
    </source>
</evidence>
<dbReference type="Gene3D" id="1.10.357.10">
    <property type="entry name" value="Tetracycline Repressor, domain 2"/>
    <property type="match status" value="1"/>
</dbReference>
<comment type="caution">
    <text evidence="4">The sequence shown here is derived from an EMBL/GenBank/DDBJ whole genome shotgun (WGS) entry which is preliminary data.</text>
</comment>
<dbReference type="InterPro" id="IPR009057">
    <property type="entry name" value="Homeodomain-like_sf"/>
</dbReference>
<accession>A0A844H628</accession>
<dbReference type="PANTHER" id="PTHR30055:SF200">
    <property type="entry name" value="HTH-TYPE TRANSCRIPTIONAL REPRESSOR BDCR"/>
    <property type="match status" value="1"/>
</dbReference>
<dbReference type="AlphaFoldDB" id="A0A844H628"/>
<evidence type="ECO:0000256" key="1">
    <source>
        <dbReference type="ARBA" id="ARBA00023125"/>
    </source>
</evidence>
<dbReference type="InterPro" id="IPR001647">
    <property type="entry name" value="HTH_TetR"/>
</dbReference>
<dbReference type="RefSeq" id="WP_155065753.1">
    <property type="nucleotide sequence ID" value="NZ_WMIF01000032.1"/>
</dbReference>
<dbReference type="EMBL" id="WMIF01000032">
    <property type="protein sequence ID" value="MTH36232.1"/>
    <property type="molecule type" value="Genomic_DNA"/>
</dbReference>
<dbReference type="Pfam" id="PF00440">
    <property type="entry name" value="TetR_N"/>
    <property type="match status" value="1"/>
</dbReference>
<dbReference type="PANTHER" id="PTHR30055">
    <property type="entry name" value="HTH-TYPE TRANSCRIPTIONAL REGULATOR RUTR"/>
    <property type="match status" value="1"/>
</dbReference>
<dbReference type="InterPro" id="IPR050109">
    <property type="entry name" value="HTH-type_TetR-like_transc_reg"/>
</dbReference>
<dbReference type="Proteomes" id="UP000442533">
    <property type="component" value="Unassembled WGS sequence"/>
</dbReference>
<dbReference type="PRINTS" id="PR00455">
    <property type="entry name" value="HTHTETR"/>
</dbReference>
<dbReference type="InterPro" id="IPR036271">
    <property type="entry name" value="Tet_transcr_reg_TetR-rel_C_sf"/>
</dbReference>
<keyword evidence="1 2" id="KW-0238">DNA-binding</keyword>
<dbReference type="GO" id="GO:0003700">
    <property type="term" value="F:DNA-binding transcription factor activity"/>
    <property type="evidence" value="ECO:0007669"/>
    <property type="project" value="TreeGrafter"/>
</dbReference>
<name>A0A844H628_9RHOB</name>
<feature type="DNA-binding region" description="H-T-H motif" evidence="2">
    <location>
        <begin position="32"/>
        <end position="51"/>
    </location>
</feature>
<sequence length="198" mass="21085">MTTTAGTRPAIAARILDIASGLFFREGIRAVGIDRIIAEADIAKATLYRHFPSKEDLVLAYLQDRHARVMQGLEAVLAAHADAAERISVIFERLAEKAENPEFRGCAFALAVAEHGDSEKVIALARMHKLAVAELLCGVARAAGLADADRIGGHLALLYDGALARRAVLGHAQPMREARISALALIAGAARQLSDSTD</sequence>
<keyword evidence="5" id="KW-1185">Reference proteome</keyword>
<dbReference type="PROSITE" id="PS50977">
    <property type="entry name" value="HTH_TETR_2"/>
    <property type="match status" value="1"/>
</dbReference>
<reference evidence="4 5" key="1">
    <citation type="submission" date="2019-11" db="EMBL/GenBank/DDBJ databases">
        <authorList>
            <person name="Dong K."/>
        </authorList>
    </citation>
    <scope>NUCLEOTIDE SEQUENCE [LARGE SCALE GENOMIC DNA]</scope>
    <source>
        <strain evidence="4 5">JCM 17370</strain>
    </source>
</reference>
<feature type="domain" description="HTH tetR-type" evidence="3">
    <location>
        <begin position="9"/>
        <end position="69"/>
    </location>
</feature>
<evidence type="ECO:0000313" key="5">
    <source>
        <dbReference type="Proteomes" id="UP000442533"/>
    </source>
</evidence>
<protein>
    <submittedName>
        <fullName evidence="4">TetR family transcriptional regulator</fullName>
    </submittedName>
</protein>
<evidence type="ECO:0000259" key="3">
    <source>
        <dbReference type="PROSITE" id="PS50977"/>
    </source>
</evidence>
<dbReference type="GO" id="GO:0000976">
    <property type="term" value="F:transcription cis-regulatory region binding"/>
    <property type="evidence" value="ECO:0007669"/>
    <property type="project" value="TreeGrafter"/>
</dbReference>
<dbReference type="SUPFAM" id="SSF48498">
    <property type="entry name" value="Tetracyclin repressor-like, C-terminal domain"/>
    <property type="match status" value="1"/>
</dbReference>
<gene>
    <name evidence="4" type="ORF">GL279_16670</name>
</gene>
<dbReference type="OrthoDB" id="7185252at2"/>
<proteinExistence type="predicted"/>